<dbReference type="PANTHER" id="PTHR31793">
    <property type="entry name" value="4-HYDROXYBENZOYL-COA THIOESTERASE FAMILY MEMBER"/>
    <property type="match status" value="1"/>
</dbReference>
<evidence type="ECO:0000313" key="4">
    <source>
        <dbReference type="EMBL" id="TDP74677.1"/>
    </source>
</evidence>
<dbReference type="InterPro" id="IPR000182">
    <property type="entry name" value="GNAT_dom"/>
</dbReference>
<comment type="caution">
    <text evidence="4">The sequence shown here is derived from an EMBL/GenBank/DDBJ whole genome shotgun (WGS) entry which is preliminary data.</text>
</comment>
<protein>
    <submittedName>
        <fullName evidence="4">YbgC/YbaW family acyl-CoA thioester hydrolase</fullName>
    </submittedName>
</protein>
<feature type="domain" description="N-acetyltransferase" evidence="3">
    <location>
        <begin position="144"/>
        <end position="285"/>
    </location>
</feature>
<keyword evidence="2 4" id="KW-0378">Hydrolase</keyword>
<evidence type="ECO:0000256" key="2">
    <source>
        <dbReference type="ARBA" id="ARBA00022801"/>
    </source>
</evidence>
<sequence length="285" mass="31901">MNRKDFRFLERLRVRWAEIDAQQIVFNGHYLMYLDTAVGGYWRAMALPYADTMASFGGDLYVRKSTLEYLSSARYDDQLDIAVRCARIGNSSLTFHGAVFRGEELLVHGELVYVFADPATQTSKAVPQALREVLQRFEVGEAMVEVRVGDWATLGTHAHAIRQQVFVEEQKIPAQMEWDEADAICTHAVAYNRFGVPLATGRALEHVPGVVKIGRMAVQRGMRSGGVGRSVLDALMRSAREQGYREAVLHAQLSAASFYIRAGFVQRGEVFEEAGIGHVEMTRVL</sequence>
<keyword evidence="5" id="KW-1185">Reference proteome</keyword>
<evidence type="ECO:0000259" key="3">
    <source>
        <dbReference type="PROSITE" id="PS51186"/>
    </source>
</evidence>
<dbReference type="GO" id="GO:0016747">
    <property type="term" value="F:acyltransferase activity, transferring groups other than amino-acyl groups"/>
    <property type="evidence" value="ECO:0007669"/>
    <property type="project" value="InterPro"/>
</dbReference>
<dbReference type="RefSeq" id="WP_133699288.1">
    <property type="nucleotide sequence ID" value="NZ_SNXS01000001.1"/>
</dbReference>
<dbReference type="InterPro" id="IPR050563">
    <property type="entry name" value="4-hydroxybenzoyl-CoA_TE"/>
</dbReference>
<dbReference type="AlphaFoldDB" id="A0A4R6QTG5"/>
<dbReference type="Gene3D" id="3.10.129.10">
    <property type="entry name" value="Hotdog Thioesterase"/>
    <property type="match status" value="1"/>
</dbReference>
<accession>A0A4R6QTG5</accession>
<dbReference type="CDD" id="cd00586">
    <property type="entry name" value="4HBT"/>
    <property type="match status" value="1"/>
</dbReference>
<dbReference type="InterPro" id="IPR016181">
    <property type="entry name" value="Acyl_CoA_acyltransferase"/>
</dbReference>
<dbReference type="Proteomes" id="UP000295361">
    <property type="component" value="Unassembled WGS sequence"/>
</dbReference>
<reference evidence="4 5" key="1">
    <citation type="submission" date="2019-03" db="EMBL/GenBank/DDBJ databases">
        <title>Genomic Encyclopedia of Type Strains, Phase IV (KMG-IV): sequencing the most valuable type-strain genomes for metagenomic binning, comparative biology and taxonomic classification.</title>
        <authorList>
            <person name="Goeker M."/>
        </authorList>
    </citation>
    <scope>NUCLEOTIDE SEQUENCE [LARGE SCALE GENOMIC DNA]</scope>
    <source>
        <strain evidence="4 5">DSM 16998</strain>
    </source>
</reference>
<dbReference type="Pfam" id="PF03061">
    <property type="entry name" value="4HBT"/>
    <property type="match status" value="1"/>
</dbReference>
<dbReference type="InterPro" id="IPR006683">
    <property type="entry name" value="Thioestr_dom"/>
</dbReference>
<proteinExistence type="inferred from homology"/>
<evidence type="ECO:0000313" key="5">
    <source>
        <dbReference type="Proteomes" id="UP000295361"/>
    </source>
</evidence>
<dbReference type="EMBL" id="SNXS01000001">
    <property type="protein sequence ID" value="TDP74677.1"/>
    <property type="molecule type" value="Genomic_DNA"/>
</dbReference>
<dbReference type="InterPro" id="IPR029069">
    <property type="entry name" value="HotDog_dom_sf"/>
</dbReference>
<dbReference type="GO" id="GO:0047617">
    <property type="term" value="F:fatty acyl-CoA hydrolase activity"/>
    <property type="evidence" value="ECO:0007669"/>
    <property type="project" value="TreeGrafter"/>
</dbReference>
<evidence type="ECO:0000256" key="1">
    <source>
        <dbReference type="ARBA" id="ARBA00005953"/>
    </source>
</evidence>
<dbReference type="Pfam" id="PF13673">
    <property type="entry name" value="Acetyltransf_10"/>
    <property type="match status" value="1"/>
</dbReference>
<dbReference type="PANTHER" id="PTHR31793:SF27">
    <property type="entry name" value="NOVEL THIOESTERASE SUPERFAMILY DOMAIN AND SAPOSIN A-TYPE DOMAIN CONTAINING PROTEIN (0610012H03RIK)"/>
    <property type="match status" value="1"/>
</dbReference>
<name>A0A4R6QTG5_9BURK</name>
<dbReference type="SUPFAM" id="SSF55729">
    <property type="entry name" value="Acyl-CoA N-acyltransferases (Nat)"/>
    <property type="match status" value="1"/>
</dbReference>
<comment type="similarity">
    <text evidence="1">Belongs to the 4-hydroxybenzoyl-CoA thioesterase family.</text>
</comment>
<dbReference type="Gene3D" id="3.40.630.30">
    <property type="match status" value="1"/>
</dbReference>
<dbReference type="PROSITE" id="PS51186">
    <property type="entry name" value="GNAT"/>
    <property type="match status" value="1"/>
</dbReference>
<dbReference type="InterPro" id="IPR006684">
    <property type="entry name" value="YbgC/YbaW"/>
</dbReference>
<dbReference type="SUPFAM" id="SSF54637">
    <property type="entry name" value="Thioesterase/thiol ester dehydrase-isomerase"/>
    <property type="match status" value="1"/>
</dbReference>
<dbReference type="OrthoDB" id="9796171at2"/>
<gene>
    <name evidence="4" type="ORF">DES47_101741</name>
</gene>
<dbReference type="NCBIfam" id="TIGR00051">
    <property type="entry name" value="YbgC/FadM family acyl-CoA thioesterase"/>
    <property type="match status" value="1"/>
</dbReference>
<dbReference type="InParanoid" id="A0A4R6QTG5"/>
<organism evidence="4 5">
    <name type="scientific">Roseateles toxinivorans</name>
    <dbReference type="NCBI Taxonomy" id="270368"/>
    <lineage>
        <taxon>Bacteria</taxon>
        <taxon>Pseudomonadati</taxon>
        <taxon>Pseudomonadota</taxon>
        <taxon>Betaproteobacteria</taxon>
        <taxon>Burkholderiales</taxon>
        <taxon>Sphaerotilaceae</taxon>
        <taxon>Roseateles</taxon>
    </lineage>
</organism>
<dbReference type="CDD" id="cd04301">
    <property type="entry name" value="NAT_SF"/>
    <property type="match status" value="1"/>
</dbReference>